<comment type="caution">
    <text evidence="3">The sequence shown here is derived from an EMBL/GenBank/DDBJ whole genome shotgun (WGS) entry which is preliminary data.</text>
</comment>
<gene>
    <name evidence="3" type="ORF">GCM10010979_27090</name>
</gene>
<name>A0A916WLG2_9MICO</name>
<feature type="compositionally biased region" description="Basic and acidic residues" evidence="1">
    <location>
        <begin position="1"/>
        <end position="13"/>
    </location>
</feature>
<feature type="region of interest" description="Disordered" evidence="1">
    <location>
        <begin position="1"/>
        <end position="82"/>
    </location>
</feature>
<reference evidence="3" key="2">
    <citation type="submission" date="2020-09" db="EMBL/GenBank/DDBJ databases">
        <authorList>
            <person name="Sun Q."/>
            <person name="Zhou Y."/>
        </authorList>
    </citation>
    <scope>NUCLEOTIDE SEQUENCE</scope>
    <source>
        <strain evidence="3">CGMCC 1.12813</strain>
    </source>
</reference>
<evidence type="ECO:0000313" key="3">
    <source>
        <dbReference type="EMBL" id="GGB11377.1"/>
    </source>
</evidence>
<feature type="transmembrane region" description="Helical" evidence="2">
    <location>
        <begin position="89"/>
        <end position="111"/>
    </location>
</feature>
<sequence>MNARSDDDFDPRFDPAFQRGFDGASASDAPRVVQRDARRASPVHPPEPSATQPYVSAPAIKLPPTRSDAADSEPADAAALDDRPRPNPFLIALSVVSVALVAAGVWGIQAARAPFLATDAASTVDYVGLQILQFLSPVSIALGVATAIGILFVYAVGWQKRR</sequence>
<evidence type="ECO:0000256" key="2">
    <source>
        <dbReference type="SAM" id="Phobius"/>
    </source>
</evidence>
<keyword evidence="4" id="KW-1185">Reference proteome</keyword>
<proteinExistence type="predicted"/>
<organism evidence="3 4">
    <name type="scientific">Conyzicola nivalis</name>
    <dbReference type="NCBI Taxonomy" id="1477021"/>
    <lineage>
        <taxon>Bacteria</taxon>
        <taxon>Bacillati</taxon>
        <taxon>Actinomycetota</taxon>
        <taxon>Actinomycetes</taxon>
        <taxon>Micrococcales</taxon>
        <taxon>Microbacteriaceae</taxon>
        <taxon>Conyzicola</taxon>
    </lineage>
</organism>
<evidence type="ECO:0000313" key="4">
    <source>
        <dbReference type="Proteomes" id="UP000606922"/>
    </source>
</evidence>
<dbReference type="RefSeq" id="WP_188511321.1">
    <property type="nucleotide sequence ID" value="NZ_BMGB01000002.1"/>
</dbReference>
<evidence type="ECO:0000256" key="1">
    <source>
        <dbReference type="SAM" id="MobiDB-lite"/>
    </source>
</evidence>
<keyword evidence="2" id="KW-0472">Membrane</keyword>
<feature type="transmembrane region" description="Helical" evidence="2">
    <location>
        <begin position="131"/>
        <end position="156"/>
    </location>
</feature>
<keyword evidence="2" id="KW-1133">Transmembrane helix</keyword>
<dbReference type="EMBL" id="BMGB01000002">
    <property type="protein sequence ID" value="GGB11377.1"/>
    <property type="molecule type" value="Genomic_DNA"/>
</dbReference>
<accession>A0A916WLG2</accession>
<dbReference type="AlphaFoldDB" id="A0A916WLG2"/>
<dbReference type="Proteomes" id="UP000606922">
    <property type="component" value="Unassembled WGS sequence"/>
</dbReference>
<protein>
    <submittedName>
        <fullName evidence="3">Uncharacterized protein</fullName>
    </submittedName>
</protein>
<keyword evidence="2" id="KW-0812">Transmembrane</keyword>
<reference evidence="3" key="1">
    <citation type="journal article" date="2014" name="Int. J. Syst. Evol. Microbiol.">
        <title>Complete genome sequence of Corynebacterium casei LMG S-19264T (=DSM 44701T), isolated from a smear-ripened cheese.</title>
        <authorList>
            <consortium name="US DOE Joint Genome Institute (JGI-PGF)"/>
            <person name="Walter F."/>
            <person name="Albersmeier A."/>
            <person name="Kalinowski J."/>
            <person name="Ruckert C."/>
        </authorList>
    </citation>
    <scope>NUCLEOTIDE SEQUENCE</scope>
    <source>
        <strain evidence="3">CGMCC 1.12813</strain>
    </source>
</reference>